<reference evidence="1 2" key="1">
    <citation type="submission" date="2016-06" db="EMBL/GenBank/DDBJ databases">
        <title>Evolution of pathogenesis and genome organization in the Tremellales.</title>
        <authorList>
            <person name="Cuomo C."/>
            <person name="Litvintseva A."/>
            <person name="Heitman J."/>
            <person name="Chen Y."/>
            <person name="Sun S."/>
            <person name="Springer D."/>
            <person name="Dromer F."/>
            <person name="Young S."/>
            <person name="Zeng Q."/>
            <person name="Chapman S."/>
            <person name="Gujja S."/>
            <person name="Saif S."/>
            <person name="Birren B."/>
        </authorList>
    </citation>
    <scope>NUCLEOTIDE SEQUENCE [LARGE SCALE GENOMIC DNA]</scope>
    <source>
        <strain evidence="1 2">CBS 6039</strain>
    </source>
</reference>
<dbReference type="SMART" id="SM00855">
    <property type="entry name" value="PGAM"/>
    <property type="match status" value="1"/>
</dbReference>
<dbReference type="SUPFAM" id="SSF53254">
    <property type="entry name" value="Phosphoglycerate mutase-like"/>
    <property type="match status" value="1"/>
</dbReference>
<dbReference type="Pfam" id="PF00300">
    <property type="entry name" value="His_Phos_1"/>
    <property type="match status" value="1"/>
</dbReference>
<dbReference type="GO" id="GO:0005737">
    <property type="term" value="C:cytoplasm"/>
    <property type="evidence" value="ECO:0007669"/>
    <property type="project" value="TreeGrafter"/>
</dbReference>
<dbReference type="AlphaFoldDB" id="A0A1E3I740"/>
<dbReference type="PANTHER" id="PTHR48100:SF1">
    <property type="entry name" value="HISTIDINE PHOSPHATASE FAMILY PROTEIN-RELATED"/>
    <property type="match status" value="1"/>
</dbReference>
<evidence type="ECO:0000313" key="2">
    <source>
        <dbReference type="Proteomes" id="UP000094065"/>
    </source>
</evidence>
<accession>A0A1E3I740</accession>
<comment type="caution">
    <text evidence="1">The sequence shown here is derived from an EMBL/GenBank/DDBJ whole genome shotgun (WGS) entry which is preliminary data.</text>
</comment>
<dbReference type="OrthoDB" id="496981at2759"/>
<dbReference type="Gene3D" id="3.40.50.1240">
    <property type="entry name" value="Phosphoglycerate mutase-like"/>
    <property type="match status" value="1"/>
</dbReference>
<dbReference type="InterPro" id="IPR013078">
    <property type="entry name" value="His_Pase_superF_clade-1"/>
</dbReference>
<dbReference type="GO" id="GO:0016791">
    <property type="term" value="F:phosphatase activity"/>
    <property type="evidence" value="ECO:0007669"/>
    <property type="project" value="TreeGrafter"/>
</dbReference>
<dbReference type="Proteomes" id="UP000094065">
    <property type="component" value="Unassembled WGS sequence"/>
</dbReference>
<sequence length="289" mass="32578">MTYTYTHLDEFFKLSTWDRDIKGSFGLQPPPGNWEGFRKRIAELQGQCAEDESIKVIFAARHGQAEHNVIKDNYRVPQDLILSARHLFQKGKWATAHVLYPILDPDLTPLGREQAAALGHALRREAGRGMPLPERYFVSPLKRAGETCGIEWGWVFGEPDDGGKGHGVKATVLDNLREHLHVHLCDKRSKRSELEKEFPTFTYEPSMTEEDELWEPLEVRGRESDDDLVARLGVGVRQALDASEGATYLSITSHSEAIRGVYKALGVPPRDLVVGQMNIIVLRIKKVAE</sequence>
<evidence type="ECO:0008006" key="3">
    <source>
        <dbReference type="Google" id="ProtNLM"/>
    </source>
</evidence>
<dbReference type="RefSeq" id="XP_018998195.1">
    <property type="nucleotide sequence ID" value="XM_019133490.1"/>
</dbReference>
<dbReference type="CDD" id="cd07067">
    <property type="entry name" value="HP_PGM_like"/>
    <property type="match status" value="1"/>
</dbReference>
<organism evidence="1 2">
    <name type="scientific">Cryptococcus amylolentus CBS 6039</name>
    <dbReference type="NCBI Taxonomy" id="1295533"/>
    <lineage>
        <taxon>Eukaryota</taxon>
        <taxon>Fungi</taxon>
        <taxon>Dikarya</taxon>
        <taxon>Basidiomycota</taxon>
        <taxon>Agaricomycotina</taxon>
        <taxon>Tremellomycetes</taxon>
        <taxon>Tremellales</taxon>
        <taxon>Cryptococcaceae</taxon>
        <taxon>Cryptococcus</taxon>
    </lineage>
</organism>
<dbReference type="InterPro" id="IPR050275">
    <property type="entry name" value="PGM_Phosphatase"/>
</dbReference>
<dbReference type="InterPro" id="IPR029033">
    <property type="entry name" value="His_PPase_superfam"/>
</dbReference>
<evidence type="ECO:0000313" key="1">
    <source>
        <dbReference type="EMBL" id="ODN84392.1"/>
    </source>
</evidence>
<dbReference type="EMBL" id="AWGJ01000001">
    <property type="protein sequence ID" value="ODN84392.1"/>
    <property type="molecule type" value="Genomic_DNA"/>
</dbReference>
<proteinExistence type="predicted"/>
<keyword evidence="2" id="KW-1185">Reference proteome</keyword>
<protein>
    <recommendedName>
        <fullName evidence="3">Phosphoglycerate mutase</fullName>
    </recommendedName>
</protein>
<gene>
    <name evidence="1" type="ORF">L202_00352</name>
</gene>
<name>A0A1E3I740_9TREE</name>
<dbReference type="GeneID" id="30151661"/>
<dbReference type="PANTHER" id="PTHR48100">
    <property type="entry name" value="BROAD-SPECIFICITY PHOSPHATASE YOR283W-RELATED"/>
    <property type="match status" value="1"/>
</dbReference>